<evidence type="ECO:0000256" key="4">
    <source>
        <dbReference type="ARBA" id="ARBA00022553"/>
    </source>
</evidence>
<keyword evidence="11" id="KW-1185">Reference proteome</keyword>
<evidence type="ECO:0000313" key="10">
    <source>
        <dbReference type="EMBL" id="KAL3650627.1"/>
    </source>
</evidence>
<keyword evidence="6" id="KW-0472">Membrane</keyword>
<dbReference type="EMBL" id="JAVIJP010000007">
    <property type="protein sequence ID" value="KAL3650627.1"/>
    <property type="molecule type" value="Genomic_DNA"/>
</dbReference>
<dbReference type="GO" id="GO:0005737">
    <property type="term" value="C:cytoplasm"/>
    <property type="evidence" value="ECO:0007669"/>
    <property type="project" value="UniProtKB-ARBA"/>
</dbReference>
<dbReference type="InterPro" id="IPR038425">
    <property type="entry name" value="GAT_sf"/>
</dbReference>
<gene>
    <name evidence="10" type="primary">TOL1_2</name>
    <name evidence="10" type="ORF">CASFOL_007030</name>
</gene>
<dbReference type="GO" id="GO:0015031">
    <property type="term" value="P:protein transport"/>
    <property type="evidence" value="ECO:0007669"/>
    <property type="project" value="UniProtKB-KW"/>
</dbReference>
<evidence type="ECO:0000259" key="9">
    <source>
        <dbReference type="PROSITE" id="PS50909"/>
    </source>
</evidence>
<dbReference type="SMART" id="SM00288">
    <property type="entry name" value="VHS"/>
    <property type="match status" value="1"/>
</dbReference>
<feature type="domain" description="VHS" evidence="8">
    <location>
        <begin position="55"/>
        <end position="183"/>
    </location>
</feature>
<evidence type="ECO:0000256" key="6">
    <source>
        <dbReference type="ARBA" id="ARBA00023136"/>
    </source>
</evidence>
<comment type="similarity">
    <text evidence="2">Belongs to the TOM1 family.</text>
</comment>
<comment type="subcellular location">
    <subcellularLocation>
        <location evidence="1">Membrane</location>
        <topology evidence="1">Peripheral membrane protein</topology>
    </subcellularLocation>
</comment>
<dbReference type="CDD" id="cd03561">
    <property type="entry name" value="VHS"/>
    <property type="match status" value="1"/>
</dbReference>
<dbReference type="InterPro" id="IPR044836">
    <property type="entry name" value="TOL_plant"/>
</dbReference>
<evidence type="ECO:0000256" key="5">
    <source>
        <dbReference type="ARBA" id="ARBA00022927"/>
    </source>
</evidence>
<sequence>MNDNLKDKVSQLGERLKIGGSEVGQKISAGMSSMSFKMKEILQGRNQIDKLVEEATAETLDGPDWATNLEICDMINRDRVNSIELIRSIKRRLMLKSPMAQYLSLLLLETIAKNCDRAYAEVAAERVLDEMVKLIDDRQTVVANRNKALAMIESWGESTNELRYLPVYEQTYKSLKMRGIRFPGRDNDSLAPTFTPQRSTNATLAQQLHRQTSAQSFSAEQIKEAFDVARNSIELLRTVLTSSPQQDALQDELTITLLQQCRQSQYTVVTIIETAGDNEALLFEALSVNDEIQNVVSKYEEMKKKPLVVPQEPEKTTIPVAIVPDDSPRGGAVGKEEEEALIRKPTNARNGIHGKNNNSNHNDDAMDGHEKNFFGSTSDTKKKQPHKDDLITF</sequence>
<evidence type="ECO:0000259" key="8">
    <source>
        <dbReference type="PROSITE" id="PS50179"/>
    </source>
</evidence>
<protein>
    <submittedName>
        <fullName evidence="10">3'(2'),5'-bisphosphate nucleotidase/inositol-1,4-bisphosphate 1-phosphatase</fullName>
    </submittedName>
</protein>
<keyword evidence="4" id="KW-0597">Phosphoprotein</keyword>
<dbReference type="InterPro" id="IPR004152">
    <property type="entry name" value="GAT_dom"/>
</dbReference>
<dbReference type="CDD" id="cd14231">
    <property type="entry name" value="GAT_GGA-like_plant"/>
    <property type="match status" value="1"/>
</dbReference>
<keyword evidence="3" id="KW-0813">Transport</keyword>
<reference evidence="11" key="1">
    <citation type="journal article" date="2024" name="IScience">
        <title>Strigolactones Initiate the Formation of Haustorium-like Structures in Castilleja.</title>
        <authorList>
            <person name="Buerger M."/>
            <person name="Peterson D."/>
            <person name="Chory J."/>
        </authorList>
    </citation>
    <scope>NUCLEOTIDE SEQUENCE [LARGE SCALE GENOMIC DNA]</scope>
</reference>
<keyword evidence="5" id="KW-0653">Protein transport</keyword>
<accession>A0ABD3E8U5</accession>
<evidence type="ECO:0000256" key="7">
    <source>
        <dbReference type="SAM" id="MobiDB-lite"/>
    </source>
</evidence>
<evidence type="ECO:0000313" key="11">
    <source>
        <dbReference type="Proteomes" id="UP001632038"/>
    </source>
</evidence>
<evidence type="ECO:0000256" key="3">
    <source>
        <dbReference type="ARBA" id="ARBA00022448"/>
    </source>
</evidence>
<dbReference type="Pfam" id="PF00790">
    <property type="entry name" value="VHS"/>
    <property type="match status" value="1"/>
</dbReference>
<feature type="domain" description="GAT" evidence="9">
    <location>
        <begin position="217"/>
        <end position="304"/>
    </location>
</feature>
<name>A0ABD3E8U5_9LAMI</name>
<dbReference type="Gene3D" id="1.25.40.90">
    <property type="match status" value="1"/>
</dbReference>
<feature type="region of interest" description="Disordered" evidence="7">
    <location>
        <begin position="321"/>
        <end position="393"/>
    </location>
</feature>
<evidence type="ECO:0000256" key="1">
    <source>
        <dbReference type="ARBA" id="ARBA00004170"/>
    </source>
</evidence>
<dbReference type="SUPFAM" id="SSF48464">
    <property type="entry name" value="ENTH/VHS domain"/>
    <property type="match status" value="1"/>
</dbReference>
<dbReference type="SUPFAM" id="SSF89009">
    <property type="entry name" value="GAT-like domain"/>
    <property type="match status" value="1"/>
</dbReference>
<dbReference type="Proteomes" id="UP001632038">
    <property type="component" value="Unassembled WGS sequence"/>
</dbReference>
<dbReference type="GO" id="GO:0016020">
    <property type="term" value="C:membrane"/>
    <property type="evidence" value="ECO:0007669"/>
    <property type="project" value="UniProtKB-SubCell"/>
</dbReference>
<dbReference type="InterPro" id="IPR002014">
    <property type="entry name" value="VHS_dom"/>
</dbReference>
<feature type="compositionally biased region" description="Basic and acidic residues" evidence="7">
    <location>
        <begin position="379"/>
        <end position="393"/>
    </location>
</feature>
<feature type="compositionally biased region" description="Basic and acidic residues" evidence="7">
    <location>
        <begin position="361"/>
        <end position="372"/>
    </location>
</feature>
<dbReference type="AlphaFoldDB" id="A0ABD3E8U5"/>
<dbReference type="Pfam" id="PF03127">
    <property type="entry name" value="GAT"/>
    <property type="match status" value="1"/>
</dbReference>
<dbReference type="PROSITE" id="PS50179">
    <property type="entry name" value="VHS"/>
    <property type="match status" value="1"/>
</dbReference>
<dbReference type="PANTHER" id="PTHR46646:SF1">
    <property type="entry name" value="TOM1-LIKE PROTEIN 1"/>
    <property type="match status" value="1"/>
</dbReference>
<dbReference type="PANTHER" id="PTHR46646">
    <property type="entry name" value="TOM1-LIKE PROTEIN 1"/>
    <property type="match status" value="1"/>
</dbReference>
<organism evidence="10 11">
    <name type="scientific">Castilleja foliolosa</name>
    <dbReference type="NCBI Taxonomy" id="1961234"/>
    <lineage>
        <taxon>Eukaryota</taxon>
        <taxon>Viridiplantae</taxon>
        <taxon>Streptophyta</taxon>
        <taxon>Embryophyta</taxon>
        <taxon>Tracheophyta</taxon>
        <taxon>Spermatophyta</taxon>
        <taxon>Magnoliopsida</taxon>
        <taxon>eudicotyledons</taxon>
        <taxon>Gunneridae</taxon>
        <taxon>Pentapetalae</taxon>
        <taxon>asterids</taxon>
        <taxon>lamiids</taxon>
        <taxon>Lamiales</taxon>
        <taxon>Orobanchaceae</taxon>
        <taxon>Pedicularideae</taxon>
        <taxon>Castillejinae</taxon>
        <taxon>Castilleja</taxon>
    </lineage>
</organism>
<dbReference type="InterPro" id="IPR008942">
    <property type="entry name" value="ENTH_VHS"/>
</dbReference>
<evidence type="ECO:0000256" key="2">
    <source>
        <dbReference type="ARBA" id="ARBA00007708"/>
    </source>
</evidence>
<dbReference type="FunFam" id="1.25.40.90:FF:000038">
    <property type="entry name" value="TOM1-like protein 2"/>
    <property type="match status" value="1"/>
</dbReference>
<comment type="caution">
    <text evidence="10">The sequence shown here is derived from an EMBL/GenBank/DDBJ whole genome shotgun (WGS) entry which is preliminary data.</text>
</comment>
<dbReference type="Gene3D" id="1.20.58.160">
    <property type="match status" value="1"/>
</dbReference>
<proteinExistence type="inferred from homology"/>
<dbReference type="PROSITE" id="PS50909">
    <property type="entry name" value="GAT"/>
    <property type="match status" value="1"/>
</dbReference>